<evidence type="ECO:0000313" key="1">
    <source>
        <dbReference type="EMBL" id="MEO1753575.1"/>
    </source>
</evidence>
<protein>
    <submittedName>
        <fullName evidence="1">Uncharacterized protein</fullName>
    </submittedName>
</protein>
<comment type="caution">
    <text evidence="1">The sequence shown here is derived from an EMBL/GenBank/DDBJ whole genome shotgun (WGS) entry which is preliminary data.</text>
</comment>
<reference evidence="1 2" key="1">
    <citation type="submission" date="2024-01" db="EMBL/GenBank/DDBJ databases">
        <title>The diversity of rhizobia nodulating Mimosa spp. in eleven states of Brazil covering several biomes is determined by host plant, location, and edaphic factors.</title>
        <authorList>
            <person name="Rouws L."/>
            <person name="Barauna A."/>
            <person name="Beukes C."/>
            <person name="De Faria S.M."/>
            <person name="Gross E."/>
            <person name="Dos Reis Junior F.B."/>
            <person name="Simon M."/>
            <person name="Maluk M."/>
            <person name="Odee D.W."/>
            <person name="Kenicer G."/>
            <person name="Young J.P.W."/>
            <person name="Reis V.M."/>
            <person name="Zilli J."/>
            <person name="James E.K."/>
        </authorList>
    </citation>
    <scope>NUCLEOTIDE SEQUENCE [LARGE SCALE GENOMIC DNA]</scope>
    <source>
        <strain evidence="1 2">JHI1651</strain>
    </source>
</reference>
<dbReference type="Proteomes" id="UP001462961">
    <property type="component" value="Unassembled WGS sequence"/>
</dbReference>
<accession>A0ABV0DVC6</accession>
<evidence type="ECO:0000313" key="2">
    <source>
        <dbReference type="Proteomes" id="UP001462961"/>
    </source>
</evidence>
<name>A0ABV0DVC6_9BURK</name>
<organism evidence="1 2">
    <name type="scientific">Paraburkholderia caribensis</name>
    <dbReference type="NCBI Taxonomy" id="75105"/>
    <lineage>
        <taxon>Bacteria</taxon>
        <taxon>Pseudomonadati</taxon>
        <taxon>Pseudomonadota</taxon>
        <taxon>Betaproteobacteria</taxon>
        <taxon>Burkholderiales</taxon>
        <taxon>Burkholderiaceae</taxon>
        <taxon>Paraburkholderia</taxon>
    </lineage>
</organism>
<dbReference type="EMBL" id="JAYLVJ010000006">
    <property type="protein sequence ID" value="MEO1753575.1"/>
    <property type="molecule type" value="Genomic_DNA"/>
</dbReference>
<proteinExistence type="predicted"/>
<gene>
    <name evidence="1" type="ORF">VOI32_06515</name>
</gene>
<sequence length="42" mass="4430">MTSLSPAVGSLNAQALLDNLPANLQPGATLLYYNPQAEDLML</sequence>
<keyword evidence="2" id="KW-1185">Reference proteome</keyword>